<evidence type="ECO:0000313" key="2">
    <source>
        <dbReference type="EMBL" id="MBB6549702.1"/>
    </source>
</evidence>
<dbReference type="EMBL" id="JACHMI010000001">
    <property type="protein sequence ID" value="MBB6549702.1"/>
    <property type="molecule type" value="Genomic_DNA"/>
</dbReference>
<reference evidence="2 3" key="1">
    <citation type="submission" date="2020-08" db="EMBL/GenBank/DDBJ databases">
        <title>Sequencing the genomes of 1000 actinobacteria strains.</title>
        <authorList>
            <person name="Klenk H.-P."/>
        </authorList>
    </citation>
    <scope>NUCLEOTIDE SEQUENCE [LARGE SCALE GENOMIC DNA]</scope>
    <source>
        <strain evidence="2 3">DSM 43768</strain>
    </source>
</reference>
<dbReference type="PANTHER" id="PTHR30562:SF1">
    <property type="entry name" value="UVRABC SYSTEM PROTEIN C"/>
    <property type="match status" value="1"/>
</dbReference>
<dbReference type="Gene3D" id="3.40.1440.10">
    <property type="entry name" value="GIY-YIG endonuclease"/>
    <property type="match status" value="1"/>
</dbReference>
<protein>
    <submittedName>
        <fullName evidence="2">Excinuclease ABC subunit C</fullName>
    </submittedName>
</protein>
<dbReference type="InterPro" id="IPR050066">
    <property type="entry name" value="UvrABC_protein_C"/>
</dbReference>
<gene>
    <name evidence="2" type="ORF">HD593_004497</name>
</gene>
<dbReference type="RefSeq" id="WP_185104088.1">
    <property type="nucleotide sequence ID" value="NZ_JACHMI010000001.1"/>
</dbReference>
<dbReference type="InterPro" id="IPR000305">
    <property type="entry name" value="GIY-YIG_endonuc"/>
</dbReference>
<dbReference type="CDD" id="cd10434">
    <property type="entry name" value="GIY-YIG_UvrC_Cho"/>
    <property type="match status" value="1"/>
</dbReference>
<proteinExistence type="predicted"/>
<comment type="caution">
    <text evidence="2">The sequence shown here is derived from an EMBL/GenBank/DDBJ whole genome shotgun (WGS) entry which is preliminary data.</text>
</comment>
<sequence>MQVDGLPIHARASDESQAVRAAARLPREPGVYRFRDRRGHVLYVGRATDLRSRVRSYWGDLGDRPHLRGMVRRIARVEAVACGSVHEAAWLERNLLEAAMPRWNRTPGGTESPMYIVVDPRPRTAGLRTSHAARFDGLVGFGPYLGWARTRQAVSGLHRAFPLAYTRERLTGSERDLAARRGVGPSSRERLAAAVIATLDGTNAGAAREALTVARDQAATALNFELAGRIQEELAALDWVTSVQRVTVEGGGDHEVCGWADGFAVTFTIRGGHLNGWRQRECDRPAACACDRSAACACGRSAACVCDRSAACVCGRSAAVAAGVVTPPGWAEFARRNAELAAALARA</sequence>
<organism evidence="2 3">
    <name type="scientific">Nonomuraea rubra</name>
    <dbReference type="NCBI Taxonomy" id="46180"/>
    <lineage>
        <taxon>Bacteria</taxon>
        <taxon>Bacillati</taxon>
        <taxon>Actinomycetota</taxon>
        <taxon>Actinomycetes</taxon>
        <taxon>Streptosporangiales</taxon>
        <taxon>Streptosporangiaceae</taxon>
        <taxon>Nonomuraea</taxon>
    </lineage>
</organism>
<dbReference type="PROSITE" id="PS50164">
    <property type="entry name" value="GIY_YIG"/>
    <property type="match status" value="1"/>
</dbReference>
<dbReference type="GO" id="GO:0009380">
    <property type="term" value="C:excinuclease repair complex"/>
    <property type="evidence" value="ECO:0007669"/>
    <property type="project" value="TreeGrafter"/>
</dbReference>
<dbReference type="AlphaFoldDB" id="A0A7X0NU73"/>
<dbReference type="InterPro" id="IPR035901">
    <property type="entry name" value="GIY-YIG_endonuc_sf"/>
</dbReference>
<evidence type="ECO:0000313" key="3">
    <source>
        <dbReference type="Proteomes" id="UP000565579"/>
    </source>
</evidence>
<dbReference type="SUPFAM" id="SSF82771">
    <property type="entry name" value="GIY-YIG endonuclease"/>
    <property type="match status" value="1"/>
</dbReference>
<feature type="domain" description="GIY-YIG" evidence="1">
    <location>
        <begin position="27"/>
        <end position="105"/>
    </location>
</feature>
<dbReference type="SMART" id="SM00465">
    <property type="entry name" value="GIYc"/>
    <property type="match status" value="1"/>
</dbReference>
<dbReference type="PANTHER" id="PTHR30562">
    <property type="entry name" value="UVRC/OXIDOREDUCTASE"/>
    <property type="match status" value="1"/>
</dbReference>
<dbReference type="InterPro" id="IPR047296">
    <property type="entry name" value="GIY-YIG_UvrC_Cho"/>
</dbReference>
<evidence type="ECO:0000259" key="1">
    <source>
        <dbReference type="PROSITE" id="PS50164"/>
    </source>
</evidence>
<keyword evidence="3" id="KW-1185">Reference proteome</keyword>
<name>A0A7X0NU73_9ACTN</name>
<accession>A0A7X0NU73</accession>
<dbReference type="GO" id="GO:0006289">
    <property type="term" value="P:nucleotide-excision repair"/>
    <property type="evidence" value="ECO:0007669"/>
    <property type="project" value="InterPro"/>
</dbReference>
<dbReference type="Proteomes" id="UP000565579">
    <property type="component" value="Unassembled WGS sequence"/>
</dbReference>